<dbReference type="InterPro" id="IPR010730">
    <property type="entry name" value="HET"/>
</dbReference>
<feature type="domain" description="Heterokaryon incompatibility" evidence="2">
    <location>
        <begin position="1147"/>
        <end position="1306"/>
    </location>
</feature>
<dbReference type="PANTHER" id="PTHR24148">
    <property type="entry name" value="ANKYRIN REPEAT DOMAIN-CONTAINING PROTEIN 39 HOMOLOG-RELATED"/>
    <property type="match status" value="1"/>
</dbReference>
<evidence type="ECO:0000313" key="4">
    <source>
        <dbReference type="Proteomes" id="UP001303760"/>
    </source>
</evidence>
<dbReference type="Proteomes" id="UP001303760">
    <property type="component" value="Unassembled WGS sequence"/>
</dbReference>
<reference evidence="3" key="1">
    <citation type="journal article" date="2023" name="Mol. Phylogenet. Evol.">
        <title>Genome-scale phylogeny and comparative genomics of the fungal order Sordariales.</title>
        <authorList>
            <person name="Hensen N."/>
            <person name="Bonometti L."/>
            <person name="Westerberg I."/>
            <person name="Brannstrom I.O."/>
            <person name="Guillou S."/>
            <person name="Cros-Aarteil S."/>
            <person name="Calhoun S."/>
            <person name="Haridas S."/>
            <person name="Kuo A."/>
            <person name="Mondo S."/>
            <person name="Pangilinan J."/>
            <person name="Riley R."/>
            <person name="LaButti K."/>
            <person name="Andreopoulos B."/>
            <person name="Lipzen A."/>
            <person name="Chen C."/>
            <person name="Yan M."/>
            <person name="Daum C."/>
            <person name="Ng V."/>
            <person name="Clum A."/>
            <person name="Steindorff A."/>
            <person name="Ohm R.A."/>
            <person name="Martin F."/>
            <person name="Silar P."/>
            <person name="Natvig D.O."/>
            <person name="Lalanne C."/>
            <person name="Gautier V."/>
            <person name="Ament-Velasquez S.L."/>
            <person name="Kruys A."/>
            <person name="Hutchinson M.I."/>
            <person name="Powell A.J."/>
            <person name="Barry K."/>
            <person name="Miller A.N."/>
            <person name="Grigoriev I.V."/>
            <person name="Debuchy R."/>
            <person name="Gladieux P."/>
            <person name="Hiltunen Thoren M."/>
            <person name="Johannesson H."/>
        </authorList>
    </citation>
    <scope>NUCLEOTIDE SEQUENCE</scope>
    <source>
        <strain evidence="3">CBS 532.94</strain>
    </source>
</reference>
<feature type="compositionally biased region" description="Polar residues" evidence="1">
    <location>
        <begin position="868"/>
        <end position="884"/>
    </location>
</feature>
<gene>
    <name evidence="3" type="ORF">C8A03DRAFT_17522</name>
</gene>
<evidence type="ECO:0000313" key="3">
    <source>
        <dbReference type="EMBL" id="KAK4235772.1"/>
    </source>
</evidence>
<feature type="compositionally biased region" description="Basic and acidic residues" evidence="1">
    <location>
        <begin position="796"/>
        <end position="824"/>
    </location>
</feature>
<evidence type="ECO:0000259" key="2">
    <source>
        <dbReference type="Pfam" id="PF06985"/>
    </source>
</evidence>
<comment type="caution">
    <text evidence="3">The sequence shown here is derived from an EMBL/GenBank/DDBJ whole genome shotgun (WGS) entry which is preliminary data.</text>
</comment>
<dbReference type="InterPro" id="IPR052895">
    <property type="entry name" value="HetReg/Transcr_Mod"/>
</dbReference>
<dbReference type="Pfam" id="PF26639">
    <property type="entry name" value="Het-6_barrel"/>
    <property type="match status" value="1"/>
</dbReference>
<evidence type="ECO:0000256" key="1">
    <source>
        <dbReference type="SAM" id="MobiDB-lite"/>
    </source>
</evidence>
<feature type="compositionally biased region" description="Basic and acidic residues" evidence="1">
    <location>
        <begin position="835"/>
        <end position="858"/>
    </location>
</feature>
<sequence length="1765" mass="197843">MSVEDFVDELSLFIHRREADFRSKPTAWHERVCSILSSAAINSVSDSLLPKISQLPIVPLSGVDEWIAPTYADIYFPPTGDQPHIPRGLGVFEVSADVAASERSSGRRTLFVTLGVKSYDSHAICETIIETHESAAFQPSSLSIQDMVSHVLFLNMVGWESPSSRPKLPNLWVATADGSRCRTRSVYLELDPETDPFGATSVFNGHRSRVHFLHEQYEIELSRLGVGGNWRLWLVGQFGVALLPRLARDTGGLDFTMSDDFRHLVDTKPLTALLLLREKWQHYRTWIVPSEDENHYYREARASSRRDIWSALSGMMVPCREGGTAPLGNTFLPRKSVVTGLTFQRDKVVSTLTPSSATKPLPRLDPHLAGSASVPAQNEEGHEVPPLEHTSKLLDVPDPENLSWNFLSCLGVIIKLELTVFLDRLRQLKEIRTDISKDEVAAIYELIENQCVEHGVTEEAMGKLRDTVETEELLYIHPSNNETGERWISIGACVWTGPSFLKNVCRLREYYPTRSRLFNGILGCPDITSYHPMGLAYVVREAHGIKHNDDLKYIQDVFLGIAEQVRHGVPRDDDKEAVYRLRKREIFPTRRGTESTSIPSYHLRSASESEHWYIPDHPQVAPVFADTLDYLAFHQTVWDALSPLFDLLGIQDRRLSLASRSQTVAEGRIRSRNFNCASLVKRRMRFIVKKRSATTSQGTTQPKLAFLVEARKLKLFIAAQGSGLADVTYELASELAKFCHINGSEHSILLMLILTSTEEKSIEFAFRRQGFSVNAAIADEAVLDNGKKNGNGNEDNGNKDVPNKLERKPPRDTPGKDALHERHSSSALDTPQAVEAEKKPTGDPDPPHDQLGIKEETPNGRSKVPEGNSESRGSVISRAGQSPKSDPDLRRIQPTAFVNTRSGVITVHEPQILFFCNQADDEWEFYGELHVSKFLALLLGREYDATKHWTSRFRTRNGFKEMKLESDGSTFTIPEGENGNLSKLLVSNGAIPRRQLRFPCTFHIEVCCTAGGLASPFALDGHQLNKWKELSLEKNKQSTDVCILARVYNVHSHKPGIILYADPWKIQHMLSLRADLYYGTVPDSLPTLITHEAVKLSPDVQDTDKIYEDLDVGPSQIRLLKLDLGGDDGRLSGMLTRTSVESPSVFWAISYFWGPKAGGSTFTTDRGSILITESLATCLATLRSEGVDKPLWADAVCINQNNDVEKAMQVRRMGSLYESASRVIVWMGRGENEDNTSTAIELLTALHAEECDICREKQNRLWRLSFRKQASQLRATSRSAFGQDDRDPIVQLLYHDWFTRTWIIQELILGSLGADVTIKCGHSEIKWACFVASLVEYERRLVGMRPGQLGSRVLSNNGFLPNVPAVIALERSRRDYNCDIRKSFLELLEMFAYARSTQRRDKLFALLNLANDWPPGKMPKEFWPDYQSSEDEVLVSYAKGFVQPGGRMKALDLLYRAGSGKSCRFCTWIPDLMDERGTRKYPPTISNWKAAGSGQVNDHVFRACGPVPTVASINPAETGTYDSDSGRVLAEGAGAKFKPPVLAIRGYVVDFVEGLQPLRIGYTLSSLGESRITFMDAWEDLLAYTKLLSTYPGRAASDDWRVELLVKLLIGDARGPCVPNLDLRLHVWDERQWRETEAESSQWPDNLAREVFFLEAGQDANKLKERPIASQTLLVAYWQTAKAFTDLIPGATYCTTKGSYAGIVPGATETGDMIFIPYGAAVPFVIRPDGGTSYYKLIGECYIQGLMYYEKSDKRAWTEKEISLV</sequence>
<feature type="region of interest" description="Disordered" evidence="1">
    <location>
        <begin position="353"/>
        <end position="386"/>
    </location>
</feature>
<dbReference type="Pfam" id="PF06985">
    <property type="entry name" value="HET"/>
    <property type="match status" value="1"/>
</dbReference>
<proteinExistence type="predicted"/>
<dbReference type="EMBL" id="MU860239">
    <property type="protein sequence ID" value="KAK4235772.1"/>
    <property type="molecule type" value="Genomic_DNA"/>
</dbReference>
<keyword evidence="4" id="KW-1185">Reference proteome</keyword>
<reference evidence="3" key="2">
    <citation type="submission" date="2023-05" db="EMBL/GenBank/DDBJ databases">
        <authorList>
            <consortium name="Lawrence Berkeley National Laboratory"/>
            <person name="Steindorff A."/>
            <person name="Hensen N."/>
            <person name="Bonometti L."/>
            <person name="Westerberg I."/>
            <person name="Brannstrom I.O."/>
            <person name="Guillou S."/>
            <person name="Cros-Aarteil S."/>
            <person name="Calhoun S."/>
            <person name="Haridas S."/>
            <person name="Kuo A."/>
            <person name="Mondo S."/>
            <person name="Pangilinan J."/>
            <person name="Riley R."/>
            <person name="Labutti K."/>
            <person name="Andreopoulos B."/>
            <person name="Lipzen A."/>
            <person name="Chen C."/>
            <person name="Yanf M."/>
            <person name="Daum C."/>
            <person name="Ng V."/>
            <person name="Clum A."/>
            <person name="Ohm R."/>
            <person name="Martin F."/>
            <person name="Silar P."/>
            <person name="Natvig D."/>
            <person name="Lalanne C."/>
            <person name="Gautier V."/>
            <person name="Ament-Velasquez S.L."/>
            <person name="Kruys A."/>
            <person name="Hutchinson M.I."/>
            <person name="Powell A.J."/>
            <person name="Barry K."/>
            <person name="Miller A.N."/>
            <person name="Grigoriev I.V."/>
            <person name="Debuchy R."/>
            <person name="Gladieux P."/>
            <person name="Thoren M.H."/>
            <person name="Johannesson H."/>
        </authorList>
    </citation>
    <scope>NUCLEOTIDE SEQUENCE</scope>
    <source>
        <strain evidence="3">CBS 532.94</strain>
    </source>
</reference>
<name>A0AAN7H906_9PEZI</name>
<dbReference type="PANTHER" id="PTHR24148:SF73">
    <property type="entry name" value="HET DOMAIN PROTEIN (AFU_ORTHOLOGUE AFUA_8G01020)"/>
    <property type="match status" value="1"/>
</dbReference>
<accession>A0AAN7H906</accession>
<protein>
    <submittedName>
        <fullName evidence="3">Heterokaryon incompatibility protein 6, OR allele</fullName>
    </submittedName>
</protein>
<feature type="region of interest" description="Disordered" evidence="1">
    <location>
        <begin position="784"/>
        <end position="892"/>
    </location>
</feature>
<organism evidence="3 4">
    <name type="scientific">Achaetomium macrosporum</name>
    <dbReference type="NCBI Taxonomy" id="79813"/>
    <lineage>
        <taxon>Eukaryota</taxon>
        <taxon>Fungi</taxon>
        <taxon>Dikarya</taxon>
        <taxon>Ascomycota</taxon>
        <taxon>Pezizomycotina</taxon>
        <taxon>Sordariomycetes</taxon>
        <taxon>Sordariomycetidae</taxon>
        <taxon>Sordariales</taxon>
        <taxon>Chaetomiaceae</taxon>
        <taxon>Achaetomium</taxon>
    </lineage>
</organism>